<dbReference type="STRING" id="78915.A0A4P9XWP2"/>
<proteinExistence type="predicted"/>
<reference evidence="2" key="1">
    <citation type="journal article" date="2018" name="Nat. Microbiol.">
        <title>Leveraging single-cell genomics to expand the fungal tree of life.</title>
        <authorList>
            <person name="Ahrendt S.R."/>
            <person name="Quandt C.A."/>
            <person name="Ciobanu D."/>
            <person name="Clum A."/>
            <person name="Salamov A."/>
            <person name="Andreopoulos B."/>
            <person name="Cheng J.F."/>
            <person name="Woyke T."/>
            <person name="Pelin A."/>
            <person name="Henrissat B."/>
            <person name="Reynolds N.K."/>
            <person name="Benny G.L."/>
            <person name="Smith M.E."/>
            <person name="James T.Y."/>
            <person name="Grigoriev I.V."/>
        </authorList>
    </citation>
    <scope>NUCLEOTIDE SEQUENCE [LARGE SCALE GENOMIC DNA]</scope>
    <source>
        <strain evidence="2">RSA 1356</strain>
    </source>
</reference>
<evidence type="ECO:0000313" key="1">
    <source>
        <dbReference type="EMBL" id="RKP10051.1"/>
    </source>
</evidence>
<evidence type="ECO:0008006" key="3">
    <source>
        <dbReference type="Google" id="ProtNLM"/>
    </source>
</evidence>
<accession>A0A4P9XWP2</accession>
<dbReference type="EMBL" id="KZ992473">
    <property type="protein sequence ID" value="RKP10051.1"/>
    <property type="molecule type" value="Genomic_DNA"/>
</dbReference>
<keyword evidence="2" id="KW-1185">Reference proteome</keyword>
<gene>
    <name evidence="1" type="ORF">THASP1DRAFT_13409</name>
</gene>
<organism evidence="1 2">
    <name type="scientific">Thamnocephalis sphaerospora</name>
    <dbReference type="NCBI Taxonomy" id="78915"/>
    <lineage>
        <taxon>Eukaryota</taxon>
        <taxon>Fungi</taxon>
        <taxon>Fungi incertae sedis</taxon>
        <taxon>Zoopagomycota</taxon>
        <taxon>Zoopagomycotina</taxon>
        <taxon>Zoopagomycetes</taxon>
        <taxon>Zoopagales</taxon>
        <taxon>Sigmoideomycetaceae</taxon>
        <taxon>Thamnocephalis</taxon>
    </lineage>
</organism>
<sequence length="298" mass="34008">RRKRVQWYLSRGLARRIEPPSLEGNDDSSLDDVAGGLPIVIQLTFTARGDGRAGNAFYLEDRRDACVCCNRQQQLTMHHVVPDLYRQHMPLSVKSRSSYDVLPLCIQCHDGYERHAYRLKEAIAAQYGVPLVGRGWVQCREDGHARRAACALLRNAAVIPEARRAELATTVRRWWMASNEHQEESASSAVANGQLHEGIPQRVLERASQLEDRVRGPDFVEHGPYVVAQLLLRQCSDDLPDDAASECLDKDDRQNHVRWPDLEAFVQQWRQHFLDHAKPAHLSPHWRVNGTIYTGDQR</sequence>
<dbReference type="Proteomes" id="UP000271241">
    <property type="component" value="Unassembled WGS sequence"/>
</dbReference>
<feature type="non-terminal residue" evidence="1">
    <location>
        <position position="1"/>
    </location>
</feature>
<protein>
    <recommendedName>
        <fullName evidence="3">HNH domain-containing protein</fullName>
    </recommendedName>
</protein>
<evidence type="ECO:0000313" key="2">
    <source>
        <dbReference type="Proteomes" id="UP000271241"/>
    </source>
</evidence>
<dbReference type="AlphaFoldDB" id="A0A4P9XWP2"/>
<name>A0A4P9XWP2_9FUNG</name>
<dbReference type="OrthoDB" id="5511684at2759"/>